<dbReference type="Proteomes" id="UP000664521">
    <property type="component" value="Unassembled WGS sequence"/>
</dbReference>
<dbReference type="AlphaFoldDB" id="A0A8H3IQM5"/>
<keyword evidence="14" id="KW-1185">Reference proteome</keyword>
<keyword evidence="4 12" id="KW-0812">Transmembrane</keyword>
<dbReference type="NCBIfam" id="TIGR01657">
    <property type="entry name" value="P-ATPase-V"/>
    <property type="match status" value="1"/>
</dbReference>
<comment type="caution">
    <text evidence="13">The sequence shown here is derived from an EMBL/GenBank/DDBJ whole genome shotgun (WGS) entry which is preliminary data.</text>
</comment>
<dbReference type="InterPro" id="IPR023214">
    <property type="entry name" value="HAD_sf"/>
</dbReference>
<dbReference type="GO" id="GO:0006874">
    <property type="term" value="P:intracellular calcium ion homeostasis"/>
    <property type="evidence" value="ECO:0007669"/>
    <property type="project" value="TreeGrafter"/>
</dbReference>
<keyword evidence="7" id="KW-0067">ATP-binding</keyword>
<evidence type="ECO:0000256" key="11">
    <source>
        <dbReference type="ARBA" id="ARBA00023136"/>
    </source>
</evidence>
<organism evidence="13 14">
    <name type="scientific">Heterodermia speciosa</name>
    <dbReference type="NCBI Taxonomy" id="116794"/>
    <lineage>
        <taxon>Eukaryota</taxon>
        <taxon>Fungi</taxon>
        <taxon>Dikarya</taxon>
        <taxon>Ascomycota</taxon>
        <taxon>Pezizomycotina</taxon>
        <taxon>Lecanoromycetes</taxon>
        <taxon>OSLEUM clade</taxon>
        <taxon>Lecanoromycetidae</taxon>
        <taxon>Caliciales</taxon>
        <taxon>Physciaceae</taxon>
        <taxon>Heterodermia</taxon>
    </lineage>
</organism>
<dbReference type="Gene3D" id="3.40.50.1000">
    <property type="entry name" value="HAD superfamily/HAD-like"/>
    <property type="match status" value="1"/>
</dbReference>
<dbReference type="GO" id="GO:0140358">
    <property type="term" value="F:P-type transmembrane transporter activity"/>
    <property type="evidence" value="ECO:0007669"/>
    <property type="project" value="InterPro"/>
</dbReference>
<evidence type="ECO:0000256" key="10">
    <source>
        <dbReference type="ARBA" id="ARBA00022989"/>
    </source>
</evidence>
<feature type="transmembrane region" description="Helical" evidence="12">
    <location>
        <begin position="527"/>
        <end position="546"/>
    </location>
</feature>
<sequence length="698" mass="78203">MCFDKTGTLTEDGLDVLGIRVVNRPAMRFSDLCPDSADLLPRGVFECDPTIDYQIHRAALYTMATCHSLRVVDGQLIGDPLDVKMFEFTGWSFEEDGRKLNMLDLEELDNVSCSVARPPAGHVYHIDEPAAAVPNMQIELLTLKSFEFVSQLRRASVLIRQSGANDGTVYVKGAPECMKEICNPKSFPIDYEELLNFYTQRGFRVIACATKHIQDLRATQVHEMTRSEAESSLEFIGFIIFENKLKPVTEATVKELNDAGIRNVMCTGDNVLTAISVARECALIDRTAHCFVPNFDEGGTDEVKSHLRWQSVDNARFELDEETLLVVILSYLAVTGDVFRWIIEYGNEEVLRRMLVCGQIFARMSPDEKHELVEKLQSIDYCCGFCGDGANDCGALKAADVGISLSEAEASVAAPFTSRIFDISCVPEIIRYASPHNLLGTTYTEHSEGRAALVTSFCCFKYMSLYSAIQFTSVSFLYASASNLGDFQFLFIDLFLILPIAIFMGWTGAYPTLSRKKPTASLVSRKVLTPLLGQVAICVLTQLVGLEAVRRQLWFMPPKLNTEHSNIQNSENSTLFLLSCFQYILSAIVLSVGYPFRQPINTNLPFVVTIVAAVLFSSYMLLDPAKALADFMQLTYLSIGFKLFLIVLAAAGFACAWVMERHISLWIARIIGKARDSLWSHRRKQRKQHKVIYERTRV</sequence>
<name>A0A8H3IQM5_9LECA</name>
<keyword evidence="8" id="KW-0460">Magnesium</keyword>
<dbReference type="GO" id="GO:0016020">
    <property type="term" value="C:membrane"/>
    <property type="evidence" value="ECO:0007669"/>
    <property type="project" value="UniProtKB-SubCell"/>
</dbReference>
<dbReference type="PANTHER" id="PTHR45630:SF8">
    <property type="entry name" value="CATION-TRANSPORTING ATPASE"/>
    <property type="match status" value="1"/>
</dbReference>
<feature type="transmembrane region" description="Helical" evidence="12">
    <location>
        <begin position="487"/>
        <end position="506"/>
    </location>
</feature>
<feature type="transmembrane region" description="Helical" evidence="12">
    <location>
        <begin position="634"/>
        <end position="659"/>
    </location>
</feature>
<evidence type="ECO:0008006" key="15">
    <source>
        <dbReference type="Google" id="ProtNLM"/>
    </source>
</evidence>
<evidence type="ECO:0000313" key="13">
    <source>
        <dbReference type="EMBL" id="CAF9936757.1"/>
    </source>
</evidence>
<dbReference type="InterPro" id="IPR023298">
    <property type="entry name" value="ATPase_P-typ_TM_dom_sf"/>
</dbReference>
<keyword evidence="9" id="KW-1278">Translocase</keyword>
<dbReference type="InterPro" id="IPR023299">
    <property type="entry name" value="ATPase_P-typ_cyto_dom_N"/>
</dbReference>
<dbReference type="PRINTS" id="PR00120">
    <property type="entry name" value="HATPASE"/>
</dbReference>
<accession>A0A8H3IQM5</accession>
<dbReference type="NCBIfam" id="TIGR01494">
    <property type="entry name" value="ATPase_P-type"/>
    <property type="match status" value="1"/>
</dbReference>
<dbReference type="GO" id="GO:0005524">
    <property type="term" value="F:ATP binding"/>
    <property type="evidence" value="ECO:0007669"/>
    <property type="project" value="UniProtKB-KW"/>
</dbReference>
<dbReference type="OrthoDB" id="48943at2759"/>
<protein>
    <recommendedName>
        <fullName evidence="15">Cation-transporting P-type ATPase C-terminal domain-containing protein</fullName>
    </recommendedName>
</protein>
<gene>
    <name evidence="13" type="ORF">HETSPECPRED_010448</name>
</gene>
<keyword evidence="11 12" id="KW-0472">Membrane</keyword>
<comment type="subcellular location">
    <subcellularLocation>
        <location evidence="1">Membrane</location>
        <topology evidence="1">Multi-pass membrane protein</topology>
    </subcellularLocation>
</comment>
<reference evidence="13" key="1">
    <citation type="submission" date="2021-03" db="EMBL/GenBank/DDBJ databases">
        <authorList>
            <person name="Tagirdzhanova G."/>
        </authorList>
    </citation>
    <scope>NUCLEOTIDE SEQUENCE</scope>
</reference>
<evidence type="ECO:0000256" key="9">
    <source>
        <dbReference type="ARBA" id="ARBA00022967"/>
    </source>
</evidence>
<keyword evidence="5" id="KW-0479">Metal-binding</keyword>
<feature type="transmembrane region" description="Helical" evidence="12">
    <location>
        <begin position="603"/>
        <end position="622"/>
    </location>
</feature>
<evidence type="ECO:0000256" key="6">
    <source>
        <dbReference type="ARBA" id="ARBA00022741"/>
    </source>
</evidence>
<evidence type="ECO:0000256" key="12">
    <source>
        <dbReference type="SAM" id="Phobius"/>
    </source>
</evidence>
<dbReference type="FunFam" id="3.40.50.1000:FF:000068">
    <property type="entry name" value="Cation-transporting ATPase"/>
    <property type="match status" value="1"/>
</dbReference>
<dbReference type="PANTHER" id="PTHR45630">
    <property type="entry name" value="CATION-TRANSPORTING ATPASE-RELATED"/>
    <property type="match status" value="1"/>
</dbReference>
<comment type="similarity">
    <text evidence="2">Belongs to the cation transport ATPase (P-type) (TC 3.A.3) family. Type V subfamily.</text>
</comment>
<evidence type="ECO:0000256" key="3">
    <source>
        <dbReference type="ARBA" id="ARBA00022553"/>
    </source>
</evidence>
<dbReference type="SFLD" id="SFLDG00002">
    <property type="entry name" value="C1.7:_P-type_atpase_like"/>
    <property type="match status" value="1"/>
</dbReference>
<dbReference type="Gene3D" id="3.40.1110.10">
    <property type="entry name" value="Calcium-transporting ATPase, cytoplasmic domain N"/>
    <property type="match status" value="1"/>
</dbReference>
<evidence type="ECO:0000256" key="8">
    <source>
        <dbReference type="ARBA" id="ARBA00022842"/>
    </source>
</evidence>
<evidence type="ECO:0000313" key="14">
    <source>
        <dbReference type="Proteomes" id="UP000664521"/>
    </source>
</evidence>
<evidence type="ECO:0000256" key="5">
    <source>
        <dbReference type="ARBA" id="ARBA00022723"/>
    </source>
</evidence>
<evidence type="ECO:0000256" key="2">
    <source>
        <dbReference type="ARBA" id="ARBA00006000"/>
    </source>
</evidence>
<keyword evidence="3" id="KW-0597">Phosphoprotein</keyword>
<dbReference type="SUPFAM" id="SSF81660">
    <property type="entry name" value="Metal cation-transporting ATPase, ATP-binding domain N"/>
    <property type="match status" value="1"/>
</dbReference>
<evidence type="ECO:0000256" key="1">
    <source>
        <dbReference type="ARBA" id="ARBA00004141"/>
    </source>
</evidence>
<keyword evidence="6" id="KW-0547">Nucleotide-binding</keyword>
<dbReference type="EMBL" id="CAJPDS010000094">
    <property type="protein sequence ID" value="CAF9936757.1"/>
    <property type="molecule type" value="Genomic_DNA"/>
</dbReference>
<dbReference type="GO" id="GO:0019829">
    <property type="term" value="F:ATPase-coupled monoatomic cation transmembrane transporter activity"/>
    <property type="evidence" value="ECO:0007669"/>
    <property type="project" value="TreeGrafter"/>
</dbReference>
<evidence type="ECO:0000256" key="7">
    <source>
        <dbReference type="ARBA" id="ARBA00022840"/>
    </source>
</evidence>
<dbReference type="InterPro" id="IPR001757">
    <property type="entry name" value="P_typ_ATPase"/>
</dbReference>
<dbReference type="SFLD" id="SFLDS00003">
    <property type="entry name" value="Haloacid_Dehalogenase"/>
    <property type="match status" value="1"/>
</dbReference>
<dbReference type="InterPro" id="IPR044492">
    <property type="entry name" value="P_typ_ATPase_HD_dom"/>
</dbReference>
<dbReference type="InterPro" id="IPR036412">
    <property type="entry name" value="HAD-like_sf"/>
</dbReference>
<dbReference type="InterPro" id="IPR018303">
    <property type="entry name" value="ATPase_P-typ_P_site"/>
</dbReference>
<dbReference type="SFLD" id="SFLDF00027">
    <property type="entry name" value="p-type_atpase"/>
    <property type="match status" value="1"/>
</dbReference>
<feature type="transmembrane region" description="Helical" evidence="12">
    <location>
        <begin position="575"/>
        <end position="596"/>
    </location>
</feature>
<dbReference type="PROSITE" id="PS01229">
    <property type="entry name" value="COF_2"/>
    <property type="match status" value="1"/>
</dbReference>
<dbReference type="SUPFAM" id="SSF56784">
    <property type="entry name" value="HAD-like"/>
    <property type="match status" value="1"/>
</dbReference>
<proteinExistence type="inferred from homology"/>
<dbReference type="GO" id="GO:0016887">
    <property type="term" value="F:ATP hydrolysis activity"/>
    <property type="evidence" value="ECO:0007669"/>
    <property type="project" value="InterPro"/>
</dbReference>
<dbReference type="InterPro" id="IPR006544">
    <property type="entry name" value="P-type_TPase_V"/>
</dbReference>
<dbReference type="SUPFAM" id="SSF81665">
    <property type="entry name" value="Calcium ATPase, transmembrane domain M"/>
    <property type="match status" value="1"/>
</dbReference>
<dbReference type="GO" id="GO:0046872">
    <property type="term" value="F:metal ion binding"/>
    <property type="evidence" value="ECO:0007669"/>
    <property type="project" value="UniProtKB-KW"/>
</dbReference>
<dbReference type="PROSITE" id="PS00154">
    <property type="entry name" value="ATPASE_E1_E2"/>
    <property type="match status" value="1"/>
</dbReference>
<dbReference type="PRINTS" id="PR00119">
    <property type="entry name" value="CATATPASE"/>
</dbReference>
<keyword evidence="10 12" id="KW-1133">Transmembrane helix</keyword>
<evidence type="ECO:0000256" key="4">
    <source>
        <dbReference type="ARBA" id="ARBA00022692"/>
    </source>
</evidence>